<dbReference type="CDD" id="cd03784">
    <property type="entry name" value="GT1_Gtf-like"/>
    <property type="match status" value="1"/>
</dbReference>
<protein>
    <submittedName>
        <fullName evidence="3">Glycosyl transferase family 1</fullName>
    </submittedName>
</protein>
<dbReference type="Pfam" id="PF06722">
    <property type="entry name" value="EryCIII-like_C"/>
    <property type="match status" value="1"/>
</dbReference>
<sequence>MSRVLVTTVGSRGDVQPYLALAKGLQGAGHDVTLATCERFGPFAAEHGVPFVALSDEILQLLDTDAGRDAIEESTGLFGMLKTNVKLAKAAGPINERLMHDVWAAAQAVQPEVMVYHPKALAAPHVAEKLGATPVLGVVVPATVATRDFPIVGLPAWRLGAWYNRLTYRLTALGYANYDTMVNRFRTETLGLPKRKGAALAATTHDGRPVPVVHGISEQLLPRPADWPEWASLTGYWFLDAPGEWTPSPELVEFLEAGDSPVYVGFGSMAGRNPERLTRAVVEALETAGLRGVIATGWGGMDAGGLPDTVLRIDEAPHDWIFPRVAAVVHHGGAGTTAAGLRAGRPTVVCPFIVDQFFWGCLVAEAGVGSTPVPQKQLTGERLAAALREVTTDAGIRERADAMGRRIRAEDGVAAAVAQIEGILADA</sequence>
<dbReference type="PANTHER" id="PTHR48050:SF13">
    <property type="entry name" value="STEROL 3-BETA-GLUCOSYLTRANSFERASE UGT80A2"/>
    <property type="match status" value="1"/>
</dbReference>
<dbReference type="SUPFAM" id="SSF53756">
    <property type="entry name" value="UDP-Glycosyltransferase/glycogen phosphorylase"/>
    <property type="match status" value="1"/>
</dbReference>
<dbReference type="Gene3D" id="3.40.50.2000">
    <property type="entry name" value="Glycogen Phosphorylase B"/>
    <property type="match status" value="2"/>
</dbReference>
<accession>A0A9W6FNS3</accession>
<dbReference type="InterPro" id="IPR004276">
    <property type="entry name" value="GlycoTrans_28_N"/>
</dbReference>
<dbReference type="RefSeq" id="WP_281882746.1">
    <property type="nucleotide sequence ID" value="NZ_BSDP01000001.1"/>
</dbReference>
<gene>
    <name evidence="3" type="ORF">ARHIZOSPH14_09720</name>
</gene>
<evidence type="ECO:0000259" key="1">
    <source>
        <dbReference type="Pfam" id="PF03033"/>
    </source>
</evidence>
<dbReference type="AlphaFoldDB" id="A0A9W6FNS3"/>
<dbReference type="EMBL" id="BSDP01000001">
    <property type="protein sequence ID" value="GLI26730.1"/>
    <property type="molecule type" value="Genomic_DNA"/>
</dbReference>
<name>A0A9W6FNS3_9MICO</name>
<evidence type="ECO:0000313" key="3">
    <source>
        <dbReference type="EMBL" id="GLI26730.1"/>
    </source>
</evidence>
<comment type="caution">
    <text evidence="3">The sequence shown here is derived from an EMBL/GenBank/DDBJ whole genome shotgun (WGS) entry which is preliminary data.</text>
</comment>
<reference evidence="3" key="1">
    <citation type="submission" date="2022-12" db="EMBL/GenBank/DDBJ databases">
        <title>Reference genome sequencing for broad-spectrum identification of bacterial and archaeal isolates by mass spectrometry.</title>
        <authorList>
            <person name="Sekiguchi Y."/>
            <person name="Tourlousse D.M."/>
        </authorList>
    </citation>
    <scope>NUCLEOTIDE SEQUENCE</scope>
    <source>
        <strain evidence="3">14</strain>
    </source>
</reference>
<dbReference type="Pfam" id="PF03033">
    <property type="entry name" value="Glyco_transf_28"/>
    <property type="match status" value="1"/>
</dbReference>
<dbReference type="InterPro" id="IPR050426">
    <property type="entry name" value="Glycosyltransferase_28"/>
</dbReference>
<proteinExistence type="predicted"/>
<organism evidence="3 4">
    <name type="scientific">Agromyces rhizosphaerae</name>
    <dbReference type="NCBI Taxonomy" id="88374"/>
    <lineage>
        <taxon>Bacteria</taxon>
        <taxon>Bacillati</taxon>
        <taxon>Actinomycetota</taxon>
        <taxon>Actinomycetes</taxon>
        <taxon>Micrococcales</taxon>
        <taxon>Microbacteriaceae</taxon>
        <taxon>Agromyces</taxon>
    </lineage>
</organism>
<evidence type="ECO:0000313" key="4">
    <source>
        <dbReference type="Proteomes" id="UP001144396"/>
    </source>
</evidence>
<dbReference type="GO" id="GO:0016758">
    <property type="term" value="F:hexosyltransferase activity"/>
    <property type="evidence" value="ECO:0007669"/>
    <property type="project" value="InterPro"/>
</dbReference>
<dbReference type="InterPro" id="IPR010610">
    <property type="entry name" value="EryCIII-like_C"/>
</dbReference>
<keyword evidence="3" id="KW-0808">Transferase</keyword>
<dbReference type="GO" id="GO:0008194">
    <property type="term" value="F:UDP-glycosyltransferase activity"/>
    <property type="evidence" value="ECO:0007669"/>
    <property type="project" value="InterPro"/>
</dbReference>
<dbReference type="InterPro" id="IPR002213">
    <property type="entry name" value="UDP_glucos_trans"/>
</dbReference>
<dbReference type="GO" id="GO:0033072">
    <property type="term" value="P:vancomycin biosynthetic process"/>
    <property type="evidence" value="ECO:0007669"/>
    <property type="project" value="UniProtKB-ARBA"/>
</dbReference>
<feature type="domain" description="Erythromycin biosynthesis protein CIII-like C-terminal" evidence="2">
    <location>
        <begin position="302"/>
        <end position="406"/>
    </location>
</feature>
<dbReference type="Proteomes" id="UP001144396">
    <property type="component" value="Unassembled WGS sequence"/>
</dbReference>
<dbReference type="FunFam" id="3.40.50.2000:FF:000009">
    <property type="entry name" value="Sterol 3-beta-glucosyltransferase UGT80A2"/>
    <property type="match status" value="1"/>
</dbReference>
<feature type="domain" description="Glycosyltransferase family 28 N-terminal" evidence="1">
    <location>
        <begin position="4"/>
        <end position="132"/>
    </location>
</feature>
<keyword evidence="4" id="KW-1185">Reference proteome</keyword>
<dbReference type="GO" id="GO:0005975">
    <property type="term" value="P:carbohydrate metabolic process"/>
    <property type="evidence" value="ECO:0007669"/>
    <property type="project" value="InterPro"/>
</dbReference>
<evidence type="ECO:0000259" key="2">
    <source>
        <dbReference type="Pfam" id="PF06722"/>
    </source>
</evidence>
<dbReference type="PANTHER" id="PTHR48050">
    <property type="entry name" value="STEROL 3-BETA-GLUCOSYLTRANSFERASE"/>
    <property type="match status" value="1"/>
</dbReference>